<accession>A0A2A3ME80</accession>
<evidence type="ECO:0000313" key="3">
    <source>
        <dbReference type="Proteomes" id="UP000242313"/>
    </source>
</evidence>
<dbReference type="PANTHER" id="PTHR37017:SF11">
    <property type="entry name" value="ESTERASE_LIPASE_THIOESTERASE DOMAIN-CONTAINING PROTEIN"/>
    <property type="match status" value="1"/>
</dbReference>
<feature type="domain" description="AB hydrolase-1" evidence="1">
    <location>
        <begin position="10"/>
        <end position="244"/>
    </location>
</feature>
<evidence type="ECO:0000259" key="1">
    <source>
        <dbReference type="Pfam" id="PF12697"/>
    </source>
</evidence>
<dbReference type="Proteomes" id="UP000242313">
    <property type="component" value="Unassembled WGS sequence"/>
</dbReference>
<name>A0A2A3ME80_9PSED</name>
<dbReference type="EMBL" id="NTMR01000024">
    <property type="protein sequence ID" value="PBK03072.1"/>
    <property type="molecule type" value="Genomic_DNA"/>
</dbReference>
<dbReference type="InterPro" id="IPR029058">
    <property type="entry name" value="AB_hydrolase_fold"/>
</dbReference>
<protein>
    <submittedName>
        <fullName evidence="2">Alkyl salicylate esterase</fullName>
    </submittedName>
</protein>
<dbReference type="InterPro" id="IPR052897">
    <property type="entry name" value="Sec-Metab_Biosynth_Hydrolase"/>
</dbReference>
<reference evidence="2 3" key="1">
    <citation type="submission" date="2017-09" db="EMBL/GenBank/DDBJ databases">
        <title>Pseudomonas abyssi sp. nov. isolated from Abyssopelagic Water.</title>
        <authorList>
            <person name="Wei Y."/>
        </authorList>
    </citation>
    <scope>NUCLEOTIDE SEQUENCE [LARGE SCALE GENOMIC DNA]</scope>
    <source>
        <strain evidence="2 3">MT5</strain>
    </source>
</reference>
<comment type="caution">
    <text evidence="2">The sequence shown here is derived from an EMBL/GenBank/DDBJ whole genome shotgun (WGS) entry which is preliminary data.</text>
</comment>
<keyword evidence="3" id="KW-1185">Reference proteome</keyword>
<dbReference type="InterPro" id="IPR000073">
    <property type="entry name" value="AB_hydrolase_1"/>
</dbReference>
<dbReference type="SUPFAM" id="SSF53474">
    <property type="entry name" value="alpha/beta-Hydrolases"/>
    <property type="match status" value="1"/>
</dbReference>
<dbReference type="RefSeq" id="WP_096005880.1">
    <property type="nucleotide sequence ID" value="NZ_NTMR01000024.1"/>
</dbReference>
<dbReference type="Gene3D" id="3.40.50.1820">
    <property type="entry name" value="alpha/beta hydrolase"/>
    <property type="match status" value="1"/>
</dbReference>
<dbReference type="Pfam" id="PF12697">
    <property type="entry name" value="Abhydrolase_6"/>
    <property type="match status" value="1"/>
</dbReference>
<organism evidence="2 3">
    <name type="scientific">Pseudomonas abyssi</name>
    <dbReference type="NCBI Taxonomy" id="170540"/>
    <lineage>
        <taxon>Bacteria</taxon>
        <taxon>Pseudomonadati</taxon>
        <taxon>Pseudomonadota</taxon>
        <taxon>Gammaproteobacteria</taxon>
        <taxon>Pseudomonadales</taxon>
        <taxon>Pseudomonadaceae</taxon>
        <taxon>Pseudomonas</taxon>
    </lineage>
</organism>
<dbReference type="AlphaFoldDB" id="A0A2A3ME80"/>
<dbReference type="PANTHER" id="PTHR37017">
    <property type="entry name" value="AB HYDROLASE-1 DOMAIN-CONTAINING PROTEIN-RELATED"/>
    <property type="match status" value="1"/>
</dbReference>
<proteinExistence type="predicted"/>
<sequence>MPEPENKPTFVLIHGAWAGSWVWDALKPELEAAGHRVLALDMPGNPQHPAAAEDISMAGCMAHIAAACAEIEGPLLLVGHSGGGVIVTQAAEMLAERVAGVAYLAGMMLPSGLGFAELTTELIQNHPEAVGIWPHLHWAEDRQSSTVPPEAVCEIFLQDLPRDQAMAAAQRFCSQPEGTRALVANWTAERFGRLPRLYVEATEDRSVVLAAQRKMQALVPGAQVVSLPCGHVPQVVQTAAVAEALLAFAS</sequence>
<evidence type="ECO:0000313" key="2">
    <source>
        <dbReference type="EMBL" id="PBK03072.1"/>
    </source>
</evidence>
<gene>
    <name evidence="2" type="ORF">CNQ84_16220</name>
</gene>